<reference evidence="2" key="1">
    <citation type="submission" date="2020-05" db="EMBL/GenBank/DDBJ databases">
        <title>WGS assembly of Panicum virgatum.</title>
        <authorList>
            <person name="Lovell J.T."/>
            <person name="Jenkins J."/>
            <person name="Shu S."/>
            <person name="Juenger T.E."/>
            <person name="Schmutz J."/>
        </authorList>
    </citation>
    <scope>NUCLEOTIDE SEQUENCE</scope>
    <source>
        <strain evidence="2">AP13</strain>
    </source>
</reference>
<protein>
    <recommendedName>
        <fullName evidence="1">F-box domain-containing protein</fullName>
    </recommendedName>
</protein>
<accession>A0A8T0TW63</accession>
<dbReference type="Gene3D" id="3.80.10.10">
    <property type="entry name" value="Ribonuclease Inhibitor"/>
    <property type="match status" value="1"/>
</dbReference>
<evidence type="ECO:0000313" key="2">
    <source>
        <dbReference type="EMBL" id="KAG2613036.1"/>
    </source>
</evidence>
<sequence length="488" mass="55673">MADVAAAKLRRLEHHRGVGDVLKPSSFNMEHLPSEIQPVVMSLLSLKEAARTSIVARNWRKLWTCHPNLCFDGSEHWPTEEDYIKIKRTNFIETVNYIVQQHTGTGLNKFSIRFRLGKEHSDHLYKWIGFATASRARIIDIDLWPKRSKIGPLAEVCDFPLELLGVQDGPFIQSLFLKYVSIKAHSDLCGFRKIRRLLLHCVEIFGDLPGLLSNCCALEDLELVSCRGVVHLNVPHQLNELRHLLISKFFARSIDFHVAGLAHFEYSGEVIPIALHGCSKLEKATITFIGILEKENFALSHAFTSIPTISAVKVLNLIADMQAHPVWAPQVHALMTRPAYMFMLLRHLTCEIKIFTDDADNHVGMIRFAHFLNLAPQLETLQLHMFFYSYHSPSWHEEPTGNEVSSCLHHLNKLKTVYMSGFRCYWSQVELLYGILVKSSSVLEHITIDPKVKIKPCGSENSYLPIYKIRDLARRAYQSFGKAINVVE</sequence>
<evidence type="ECO:0000259" key="1">
    <source>
        <dbReference type="PROSITE" id="PS50181"/>
    </source>
</evidence>
<dbReference type="InterPro" id="IPR032675">
    <property type="entry name" value="LRR_dom_sf"/>
</dbReference>
<evidence type="ECO:0000313" key="3">
    <source>
        <dbReference type="Proteomes" id="UP000823388"/>
    </source>
</evidence>
<keyword evidence="3" id="KW-1185">Reference proteome</keyword>
<proteinExistence type="predicted"/>
<dbReference type="PROSITE" id="PS50181">
    <property type="entry name" value="FBOX"/>
    <property type="match status" value="1"/>
</dbReference>
<name>A0A8T0TW63_PANVG</name>
<dbReference type="OrthoDB" id="691860at2759"/>
<dbReference type="PANTHER" id="PTHR34145">
    <property type="entry name" value="OS02G0105600 PROTEIN"/>
    <property type="match status" value="1"/>
</dbReference>
<dbReference type="InterPro" id="IPR036047">
    <property type="entry name" value="F-box-like_dom_sf"/>
</dbReference>
<dbReference type="SUPFAM" id="SSF52047">
    <property type="entry name" value="RNI-like"/>
    <property type="match status" value="1"/>
</dbReference>
<gene>
    <name evidence="2" type="ORF">PVAP13_4KG400900</name>
</gene>
<dbReference type="InterPro" id="IPR055357">
    <property type="entry name" value="LRR_At1g61320_AtMIF1"/>
</dbReference>
<dbReference type="Pfam" id="PF23622">
    <property type="entry name" value="LRR_At1g61320_AtMIF1"/>
    <property type="match status" value="1"/>
</dbReference>
<dbReference type="EMBL" id="CM029043">
    <property type="protein sequence ID" value="KAG2613036.1"/>
    <property type="molecule type" value="Genomic_DNA"/>
</dbReference>
<dbReference type="AlphaFoldDB" id="A0A8T0TW63"/>
<dbReference type="Proteomes" id="UP000823388">
    <property type="component" value="Chromosome 4K"/>
</dbReference>
<dbReference type="PANTHER" id="PTHR34145:SF46">
    <property type="entry name" value="OS06G0716467 PROTEIN"/>
    <property type="match status" value="1"/>
</dbReference>
<dbReference type="InterPro" id="IPR053772">
    <property type="entry name" value="At1g61320/At1g61330-like"/>
</dbReference>
<comment type="caution">
    <text evidence="2">The sequence shown here is derived from an EMBL/GenBank/DDBJ whole genome shotgun (WGS) entry which is preliminary data.</text>
</comment>
<feature type="domain" description="F-box" evidence="1">
    <location>
        <begin position="26"/>
        <end position="62"/>
    </location>
</feature>
<dbReference type="InterPro" id="IPR001810">
    <property type="entry name" value="F-box_dom"/>
</dbReference>
<organism evidence="2 3">
    <name type="scientific">Panicum virgatum</name>
    <name type="common">Blackwell switchgrass</name>
    <dbReference type="NCBI Taxonomy" id="38727"/>
    <lineage>
        <taxon>Eukaryota</taxon>
        <taxon>Viridiplantae</taxon>
        <taxon>Streptophyta</taxon>
        <taxon>Embryophyta</taxon>
        <taxon>Tracheophyta</taxon>
        <taxon>Spermatophyta</taxon>
        <taxon>Magnoliopsida</taxon>
        <taxon>Liliopsida</taxon>
        <taxon>Poales</taxon>
        <taxon>Poaceae</taxon>
        <taxon>PACMAD clade</taxon>
        <taxon>Panicoideae</taxon>
        <taxon>Panicodae</taxon>
        <taxon>Paniceae</taxon>
        <taxon>Panicinae</taxon>
        <taxon>Panicum</taxon>
        <taxon>Panicum sect. Hiantes</taxon>
    </lineage>
</organism>
<dbReference type="Pfam" id="PF00646">
    <property type="entry name" value="F-box"/>
    <property type="match status" value="1"/>
</dbReference>
<dbReference type="SUPFAM" id="SSF81383">
    <property type="entry name" value="F-box domain"/>
    <property type="match status" value="1"/>
</dbReference>